<dbReference type="EMBL" id="QBKP01000001">
    <property type="protein sequence ID" value="PTX53130.1"/>
    <property type="molecule type" value="Genomic_DNA"/>
</dbReference>
<feature type="signal peptide" evidence="1">
    <location>
        <begin position="1"/>
        <end position="19"/>
    </location>
</feature>
<reference evidence="2 3" key="1">
    <citation type="submission" date="2018-04" db="EMBL/GenBank/DDBJ databases">
        <title>Genomic Encyclopedia of Archaeal and Bacterial Type Strains, Phase II (KMG-II): from individual species to whole genera.</title>
        <authorList>
            <person name="Goeker M."/>
        </authorList>
    </citation>
    <scope>NUCLEOTIDE SEQUENCE [LARGE SCALE GENOMIC DNA]</scope>
    <source>
        <strain evidence="2 3">DSM 21823</strain>
    </source>
</reference>
<dbReference type="OrthoDB" id="9810038at2"/>
<dbReference type="AlphaFoldDB" id="A0A2T6BAL8"/>
<keyword evidence="3" id="KW-1185">Reference proteome</keyword>
<evidence type="ECO:0000256" key="1">
    <source>
        <dbReference type="SAM" id="SignalP"/>
    </source>
</evidence>
<dbReference type="RefSeq" id="WP_108126768.1">
    <property type="nucleotide sequence ID" value="NZ_QBKP01000001.1"/>
</dbReference>
<comment type="caution">
    <text evidence="2">The sequence shown here is derived from an EMBL/GenBank/DDBJ whole genome shotgun (WGS) entry which is preliminary data.</text>
</comment>
<feature type="chain" id="PRO_5015698393" evidence="1">
    <location>
        <begin position="20"/>
        <end position="119"/>
    </location>
</feature>
<sequence>MRGAFGLGLVFLTAGAALAEPILPGIYDVAGTDLDGSSYTDVMELATDATGACTATYAGDGDNPMPGICLIDGDRLVIGSVMGGHLLGVLRQVGPGRLEGGWRIEGEAGQGHEVHTRRP</sequence>
<organism evidence="2 3">
    <name type="scientific">Gemmobacter caeni</name>
    <dbReference type="NCBI Taxonomy" id="589035"/>
    <lineage>
        <taxon>Bacteria</taxon>
        <taxon>Pseudomonadati</taxon>
        <taxon>Pseudomonadota</taxon>
        <taxon>Alphaproteobacteria</taxon>
        <taxon>Rhodobacterales</taxon>
        <taxon>Paracoccaceae</taxon>
        <taxon>Gemmobacter</taxon>
    </lineage>
</organism>
<proteinExistence type="predicted"/>
<dbReference type="Proteomes" id="UP000244224">
    <property type="component" value="Unassembled WGS sequence"/>
</dbReference>
<keyword evidence="1" id="KW-0732">Signal</keyword>
<gene>
    <name evidence="2" type="ORF">C8N34_10142</name>
</gene>
<evidence type="ECO:0000313" key="2">
    <source>
        <dbReference type="EMBL" id="PTX53130.1"/>
    </source>
</evidence>
<protein>
    <submittedName>
        <fullName evidence="2">Uncharacterized protein</fullName>
    </submittedName>
</protein>
<name>A0A2T6BAL8_9RHOB</name>
<evidence type="ECO:0000313" key="3">
    <source>
        <dbReference type="Proteomes" id="UP000244224"/>
    </source>
</evidence>
<accession>A0A2T6BAL8</accession>